<feature type="region of interest" description="Disordered" evidence="9">
    <location>
        <begin position="1"/>
        <end position="27"/>
    </location>
</feature>
<dbReference type="InterPro" id="IPR001382">
    <property type="entry name" value="Glyco_hydro_47"/>
</dbReference>
<feature type="region of interest" description="Disordered" evidence="9">
    <location>
        <begin position="644"/>
        <end position="663"/>
    </location>
</feature>
<evidence type="ECO:0000313" key="10">
    <source>
        <dbReference type="EMBL" id="SCV68305.1"/>
    </source>
</evidence>
<dbReference type="GO" id="GO:0005975">
    <property type="term" value="P:carbohydrate metabolic process"/>
    <property type="evidence" value="ECO:0007669"/>
    <property type="project" value="InterPro"/>
</dbReference>
<sequence>MVTRGQDALPLSSLSGNPGSHRDAGVDEHADIEPSDADLLYSDDVTQGLLDEEAALPGDVPHRKRTSISRACWGQWGHHRRPSITPRTIAKGFMLLGLLLLALVQLQSYFVESNTDRVHASPPSEKVPDRIPQSTQRPHPNKVFAHSRPIPPSTPDPWSHMPLNWEGRAWLAESRFSAGKGAASLPEQVGPPQGHLAKAFTYMQAATVQARLAGDRTRYDKDTGRTLQVPRSELKLLYEGWKKPQLKVGNLDKPVALGWKSKRPKVQYAGNIDLSDQRMQEENNRRDWVKRAFIHAWQGYKNSQWGHDEVKPVSGGSSDSFNGWGAVIIDNLDTLLIMGLNEEYNLARDHVSALDFSYVIPHGTDAAAPSSAVNSGPFPLKEYMSYFETTIRYLGGLISAYDLSGDSLMLERAVELGDWLLPALNTRYGVPNNRFFLGTNPSGSRTGTAWLAEVGTLSLEFIRLSMITGDETYYQAVQRITDALDEVSAKGPNHLLPLRLDVAFPNPVIGNTVSFGACADSYYEYLIKMAHLLGEFRPDGQYARMYRGAIDSAYESIIRPAEVIPDHPDLINIGENDFSHSNYVPKLEHLTCFAGGMLGLGAKLLARGKDLETGVAFTETCQWAYETSPTGLMPDSPRFFLPDDPGLPKTKQPAGRPPAGIRDSNPLFIGRPETIESVFYMWRITGDRLWQDRGWRMFVDWVSSSITEFGFVGVENVNDPTDTRRKDSQESFVLAETLKYYYLLFSDREHISLDQYVFNTEAHPFTLPTYGRGRPKKLWKGATESPEESARRQGTVVQSWHRVNKVAQFNRSLRAMKTG</sequence>
<dbReference type="InterPro" id="IPR012341">
    <property type="entry name" value="6hp_glycosidase-like_sf"/>
</dbReference>
<dbReference type="Proteomes" id="UP000198372">
    <property type="component" value="Unassembled WGS sequence"/>
</dbReference>
<dbReference type="PANTHER" id="PTHR11742:SF103">
    <property type="entry name" value="ENDOPLASMIC RETICULUM MANNOSIDASE MNL2-RELATED"/>
    <property type="match status" value="1"/>
</dbReference>
<proteinExistence type="inferred from homology"/>
<comment type="pathway">
    <text evidence="2">Protein modification; protein glycosylation.</text>
</comment>
<gene>
    <name evidence="10" type="ORF">BQ2448_426</name>
</gene>
<comment type="cofactor">
    <cofactor evidence="1 6">
        <name>Ca(2+)</name>
        <dbReference type="ChEBI" id="CHEBI:29108"/>
    </cofactor>
</comment>
<feature type="disulfide bond" evidence="7">
    <location>
        <begin position="592"/>
        <end position="621"/>
    </location>
</feature>
<keyword evidence="6" id="KW-0479">Metal-binding</keyword>
<protein>
    <recommendedName>
        <fullName evidence="8">alpha-1,2-Mannosidase</fullName>
        <ecNumber evidence="8">3.2.1.-</ecNumber>
    </recommendedName>
</protein>
<dbReference type="GO" id="GO:0004571">
    <property type="term" value="F:mannosyl-oligosaccharide 1,2-alpha-mannosidase activity"/>
    <property type="evidence" value="ECO:0007669"/>
    <property type="project" value="InterPro"/>
</dbReference>
<name>A0A238F5G3_9BASI</name>
<dbReference type="GO" id="GO:0016020">
    <property type="term" value="C:membrane"/>
    <property type="evidence" value="ECO:0007669"/>
    <property type="project" value="InterPro"/>
</dbReference>
<feature type="compositionally biased region" description="Low complexity" evidence="9">
    <location>
        <begin position="9"/>
        <end position="19"/>
    </location>
</feature>
<evidence type="ECO:0000256" key="7">
    <source>
        <dbReference type="PIRSR" id="PIRSR601382-3"/>
    </source>
</evidence>
<dbReference type="InterPro" id="IPR036026">
    <property type="entry name" value="Seven-hairpin_glycosidases"/>
</dbReference>
<keyword evidence="4 8" id="KW-0378">Hydrolase</keyword>
<evidence type="ECO:0000256" key="6">
    <source>
        <dbReference type="PIRSR" id="PIRSR601382-2"/>
    </source>
</evidence>
<dbReference type="Pfam" id="PF01532">
    <property type="entry name" value="Glyco_hydro_47"/>
    <property type="match status" value="1"/>
</dbReference>
<dbReference type="PANTHER" id="PTHR11742">
    <property type="entry name" value="MANNOSYL-OLIGOSACCHARIDE ALPHA-1,2-MANNOSIDASE-RELATED"/>
    <property type="match status" value="1"/>
</dbReference>
<feature type="region of interest" description="Disordered" evidence="9">
    <location>
        <begin position="115"/>
        <end position="159"/>
    </location>
</feature>
<organism evidence="10 11">
    <name type="scientific">Microbotryum intermedium</name>
    <dbReference type="NCBI Taxonomy" id="269621"/>
    <lineage>
        <taxon>Eukaryota</taxon>
        <taxon>Fungi</taxon>
        <taxon>Dikarya</taxon>
        <taxon>Basidiomycota</taxon>
        <taxon>Pucciniomycotina</taxon>
        <taxon>Microbotryomycetes</taxon>
        <taxon>Microbotryales</taxon>
        <taxon>Microbotryaceae</taxon>
        <taxon>Microbotryum</taxon>
    </lineage>
</organism>
<evidence type="ECO:0000256" key="3">
    <source>
        <dbReference type="ARBA" id="ARBA00007658"/>
    </source>
</evidence>
<keyword evidence="8" id="KW-0326">Glycosidase</keyword>
<evidence type="ECO:0000256" key="8">
    <source>
        <dbReference type="RuleBase" id="RU361193"/>
    </source>
</evidence>
<dbReference type="AlphaFoldDB" id="A0A238F5G3"/>
<reference evidence="11" key="1">
    <citation type="submission" date="2016-09" db="EMBL/GenBank/DDBJ databases">
        <authorList>
            <person name="Jeantristanb JTB J.-T."/>
            <person name="Ricardo R."/>
        </authorList>
    </citation>
    <scope>NUCLEOTIDE SEQUENCE [LARGE SCALE GENOMIC DNA]</scope>
</reference>
<dbReference type="OrthoDB" id="8118055at2759"/>
<dbReference type="SUPFAM" id="SSF48225">
    <property type="entry name" value="Seven-hairpin glycosidases"/>
    <property type="match status" value="1"/>
</dbReference>
<evidence type="ECO:0000256" key="1">
    <source>
        <dbReference type="ARBA" id="ARBA00001913"/>
    </source>
</evidence>
<dbReference type="Gene3D" id="1.50.10.10">
    <property type="match status" value="1"/>
</dbReference>
<evidence type="ECO:0000313" key="11">
    <source>
        <dbReference type="Proteomes" id="UP000198372"/>
    </source>
</evidence>
<dbReference type="GO" id="GO:0036503">
    <property type="term" value="P:ERAD pathway"/>
    <property type="evidence" value="ECO:0007669"/>
    <property type="project" value="UniProtKB-ARBA"/>
</dbReference>
<evidence type="ECO:0000256" key="9">
    <source>
        <dbReference type="SAM" id="MobiDB-lite"/>
    </source>
</evidence>
<accession>A0A238F5G3</accession>
<feature type="binding site" evidence="6">
    <location>
        <position position="760"/>
    </location>
    <ligand>
        <name>Ca(2+)</name>
        <dbReference type="ChEBI" id="CHEBI:29108"/>
    </ligand>
</feature>
<keyword evidence="6" id="KW-0106">Calcium</keyword>
<evidence type="ECO:0000256" key="2">
    <source>
        <dbReference type="ARBA" id="ARBA00004922"/>
    </source>
</evidence>
<dbReference type="GO" id="GO:0005783">
    <property type="term" value="C:endoplasmic reticulum"/>
    <property type="evidence" value="ECO:0007669"/>
    <property type="project" value="TreeGrafter"/>
</dbReference>
<dbReference type="STRING" id="269621.A0A238F5G3"/>
<keyword evidence="5 7" id="KW-1015">Disulfide bond</keyword>
<dbReference type="GO" id="GO:0005509">
    <property type="term" value="F:calcium ion binding"/>
    <property type="evidence" value="ECO:0007669"/>
    <property type="project" value="InterPro"/>
</dbReference>
<comment type="similarity">
    <text evidence="3 8">Belongs to the glycosyl hydrolase 47 family.</text>
</comment>
<evidence type="ECO:0000256" key="5">
    <source>
        <dbReference type="ARBA" id="ARBA00023157"/>
    </source>
</evidence>
<dbReference type="EMBL" id="FMSP01000003">
    <property type="protein sequence ID" value="SCV68305.1"/>
    <property type="molecule type" value="Genomic_DNA"/>
</dbReference>
<keyword evidence="11" id="KW-1185">Reference proteome</keyword>
<dbReference type="InterPro" id="IPR050749">
    <property type="entry name" value="Glycosyl_Hydrolase_47"/>
</dbReference>
<dbReference type="EC" id="3.2.1.-" evidence="8"/>
<evidence type="ECO:0000256" key="4">
    <source>
        <dbReference type="ARBA" id="ARBA00022801"/>
    </source>
</evidence>
<dbReference type="PRINTS" id="PR00747">
    <property type="entry name" value="GLYHDRLASE47"/>
</dbReference>